<sequence length="161" mass="18467">MQTNCFSSCLSGWSQTISEVNLLDVEVLGWCGYSWSAVVRPVGFVQIHMDSHENIRPLRSLEKIDCLRILSTHTHLSPKHTSTQLRGLHQELDALVLSVPYTEGKLSGTRTILRISMAWRTVRCCVFHPFTLRYIYHFARHVFLLRDSTRQVIQDAARSAI</sequence>
<accession>A0AAW0NS02</accession>
<keyword evidence="2" id="KW-1185">Reference proteome</keyword>
<name>A0AAW0NS02_9GOBI</name>
<evidence type="ECO:0000313" key="1">
    <source>
        <dbReference type="EMBL" id="KAK7904634.1"/>
    </source>
</evidence>
<proteinExistence type="predicted"/>
<gene>
    <name evidence="1" type="ORF">WMY93_017241</name>
</gene>
<organism evidence="1 2">
    <name type="scientific">Mugilogobius chulae</name>
    <name type="common">yellowstripe goby</name>
    <dbReference type="NCBI Taxonomy" id="88201"/>
    <lineage>
        <taxon>Eukaryota</taxon>
        <taxon>Metazoa</taxon>
        <taxon>Chordata</taxon>
        <taxon>Craniata</taxon>
        <taxon>Vertebrata</taxon>
        <taxon>Euteleostomi</taxon>
        <taxon>Actinopterygii</taxon>
        <taxon>Neopterygii</taxon>
        <taxon>Teleostei</taxon>
        <taxon>Neoteleostei</taxon>
        <taxon>Acanthomorphata</taxon>
        <taxon>Gobiaria</taxon>
        <taxon>Gobiiformes</taxon>
        <taxon>Gobioidei</taxon>
        <taxon>Gobiidae</taxon>
        <taxon>Gobionellinae</taxon>
        <taxon>Mugilogobius</taxon>
    </lineage>
</organism>
<dbReference type="EMBL" id="JBBPFD010000012">
    <property type="protein sequence ID" value="KAK7904634.1"/>
    <property type="molecule type" value="Genomic_DNA"/>
</dbReference>
<dbReference type="Proteomes" id="UP001460270">
    <property type="component" value="Unassembled WGS sequence"/>
</dbReference>
<dbReference type="AlphaFoldDB" id="A0AAW0NS02"/>
<comment type="caution">
    <text evidence="1">The sequence shown here is derived from an EMBL/GenBank/DDBJ whole genome shotgun (WGS) entry which is preliminary data.</text>
</comment>
<protein>
    <submittedName>
        <fullName evidence="1">Uncharacterized protein</fullName>
    </submittedName>
</protein>
<evidence type="ECO:0000313" key="2">
    <source>
        <dbReference type="Proteomes" id="UP001460270"/>
    </source>
</evidence>
<reference evidence="2" key="1">
    <citation type="submission" date="2024-04" db="EMBL/GenBank/DDBJ databases">
        <title>Salinicola lusitanus LLJ914,a marine bacterium isolated from the Okinawa Trough.</title>
        <authorList>
            <person name="Li J."/>
        </authorList>
    </citation>
    <scope>NUCLEOTIDE SEQUENCE [LARGE SCALE GENOMIC DNA]</scope>
</reference>